<evidence type="ECO:0000313" key="4">
    <source>
        <dbReference type="EMBL" id="SES27062.1"/>
    </source>
</evidence>
<dbReference type="InterPro" id="IPR001638">
    <property type="entry name" value="Solute-binding_3/MltF_N"/>
</dbReference>
<sequence>MKKKILALITAMTMVTCMSACADSNTSGNDNTGNVSSEDIVSDVEYIKDKGTLIVGITDFAPMDYKDDNGNWIGFDADMATKVAQSLGVEVQFVEIDWDNKILELENKSIDVVWNGMTLTSEVTNAMECTNAYLNNAQVVVVSKDKADQCKTLEDVSGLSFAVESGSAGEQAAIDNGFEYTSLTSQADAVMEVAAGTSDACIIDLLMAGAMVGEGTSYENLTYTVELTTEEYGIGCRKGSDLASYINEQLKTYYADGSMETVAKQYGVQEAIIAQ</sequence>
<dbReference type="eggNOG" id="COG0834">
    <property type="taxonomic scope" value="Bacteria"/>
</dbReference>
<feature type="chain" id="PRO_5010220351" evidence="2">
    <location>
        <begin position="23"/>
        <end position="275"/>
    </location>
</feature>
<evidence type="ECO:0000256" key="1">
    <source>
        <dbReference type="ARBA" id="ARBA00022729"/>
    </source>
</evidence>
<dbReference type="SUPFAM" id="SSF53850">
    <property type="entry name" value="Periplasmic binding protein-like II"/>
    <property type="match status" value="1"/>
</dbReference>
<dbReference type="Gene3D" id="3.40.190.10">
    <property type="entry name" value="Periplasmic binding protein-like II"/>
    <property type="match status" value="2"/>
</dbReference>
<keyword evidence="1 2" id="KW-0732">Signal</keyword>
<dbReference type="SMART" id="SM00062">
    <property type="entry name" value="PBPb"/>
    <property type="match status" value="1"/>
</dbReference>
<feature type="signal peptide" evidence="2">
    <location>
        <begin position="1"/>
        <end position="22"/>
    </location>
</feature>
<dbReference type="PANTHER" id="PTHR35936:SF17">
    <property type="entry name" value="ARGININE-BINDING EXTRACELLULAR PROTEIN ARTP"/>
    <property type="match status" value="1"/>
</dbReference>
<accession>A0A1H9VZI8</accession>
<feature type="domain" description="Solute-binding protein family 3/N-terminal" evidence="3">
    <location>
        <begin position="52"/>
        <end position="270"/>
    </location>
</feature>
<dbReference type="OrthoDB" id="9775197at2"/>
<dbReference type="Pfam" id="PF00497">
    <property type="entry name" value="SBP_bac_3"/>
    <property type="match status" value="1"/>
</dbReference>
<proteinExistence type="predicted"/>
<dbReference type="RefSeq" id="WP_074758022.1">
    <property type="nucleotide sequence ID" value="NZ_FOGJ01000026.1"/>
</dbReference>
<dbReference type="EMBL" id="FOGJ01000026">
    <property type="protein sequence ID" value="SES27062.1"/>
    <property type="molecule type" value="Genomic_DNA"/>
</dbReference>
<dbReference type="Proteomes" id="UP000182584">
    <property type="component" value="Unassembled WGS sequence"/>
</dbReference>
<dbReference type="PANTHER" id="PTHR35936">
    <property type="entry name" value="MEMBRANE-BOUND LYTIC MUREIN TRANSGLYCOSYLASE F"/>
    <property type="match status" value="1"/>
</dbReference>
<dbReference type="AlphaFoldDB" id="A0A1H9VZI8"/>
<reference evidence="4 5" key="1">
    <citation type="submission" date="2016-10" db="EMBL/GenBank/DDBJ databases">
        <authorList>
            <person name="de Groot N.N."/>
        </authorList>
    </citation>
    <scope>NUCLEOTIDE SEQUENCE [LARGE SCALE GENOMIC DNA]</scope>
    <source>
        <strain evidence="4 5">AR40</strain>
    </source>
</reference>
<evidence type="ECO:0000313" key="5">
    <source>
        <dbReference type="Proteomes" id="UP000182584"/>
    </source>
</evidence>
<protein>
    <submittedName>
        <fullName evidence="4">Amino acid ABC transporter substrate-binding protein, PAAT family</fullName>
    </submittedName>
</protein>
<organism evidence="4 5">
    <name type="scientific">Butyrivibrio fibrisolvens</name>
    <dbReference type="NCBI Taxonomy" id="831"/>
    <lineage>
        <taxon>Bacteria</taxon>
        <taxon>Bacillati</taxon>
        <taxon>Bacillota</taxon>
        <taxon>Clostridia</taxon>
        <taxon>Lachnospirales</taxon>
        <taxon>Lachnospiraceae</taxon>
        <taxon>Butyrivibrio</taxon>
    </lineage>
</organism>
<evidence type="ECO:0000259" key="3">
    <source>
        <dbReference type="SMART" id="SM00062"/>
    </source>
</evidence>
<gene>
    <name evidence="4" type="ORF">SAMN04487884_12613</name>
</gene>
<evidence type="ECO:0000256" key="2">
    <source>
        <dbReference type="SAM" id="SignalP"/>
    </source>
</evidence>
<name>A0A1H9VZI8_BUTFI</name>